<evidence type="ECO:0000313" key="2">
    <source>
        <dbReference type="Proteomes" id="UP000020529"/>
    </source>
</evidence>
<name>A0A015SVQ8_BACFG</name>
<dbReference type="Proteomes" id="UP000020529">
    <property type="component" value="Unassembled WGS sequence"/>
</dbReference>
<reference evidence="1 2" key="1">
    <citation type="submission" date="2014-02" db="EMBL/GenBank/DDBJ databases">
        <authorList>
            <person name="Sears C."/>
            <person name="Carroll K."/>
            <person name="Sack B.R."/>
            <person name="Qadri F."/>
            <person name="Myers L.L."/>
            <person name="Chung G.-T."/>
            <person name="Escheverria P."/>
            <person name="Fraser C.M."/>
            <person name="Sadzewicz L."/>
            <person name="Shefchek K.A."/>
            <person name="Tallon L."/>
            <person name="Das S.P."/>
            <person name="Daugherty S."/>
            <person name="Mongodin E.F."/>
        </authorList>
    </citation>
    <scope>NUCLEOTIDE SEQUENCE [LARGE SCALE GENOMIC DNA]</scope>
    <source>
        <strain evidence="2">3988T(B)14</strain>
    </source>
</reference>
<evidence type="ECO:0000313" key="1">
    <source>
        <dbReference type="EMBL" id="EXY76249.1"/>
    </source>
</evidence>
<dbReference type="PATRIC" id="fig|1339315.3.peg.740"/>
<accession>A0A015SVQ8</accession>
<protein>
    <submittedName>
        <fullName evidence="1">Uncharacterized protein</fullName>
    </submittedName>
</protein>
<gene>
    <name evidence="1" type="ORF">M124_4872</name>
</gene>
<sequence length="46" mass="5310">MLPCVLCGKTVKQRNLIQQKTMKKLQKILECILAFLMFLRGGNTEK</sequence>
<comment type="caution">
    <text evidence="1">The sequence shown here is derived from an EMBL/GenBank/DDBJ whole genome shotgun (WGS) entry which is preliminary data.</text>
</comment>
<organism evidence="1 2">
    <name type="scientific">Bacteroides fragilis str. 3988T(B)14</name>
    <dbReference type="NCBI Taxonomy" id="1339315"/>
    <lineage>
        <taxon>Bacteria</taxon>
        <taxon>Pseudomonadati</taxon>
        <taxon>Bacteroidota</taxon>
        <taxon>Bacteroidia</taxon>
        <taxon>Bacteroidales</taxon>
        <taxon>Bacteroidaceae</taxon>
        <taxon>Bacteroides</taxon>
    </lineage>
</organism>
<proteinExistence type="predicted"/>
<dbReference type="AlphaFoldDB" id="A0A015SVQ8"/>
<dbReference type="EMBL" id="JGCY01000206">
    <property type="protein sequence ID" value="EXY76249.1"/>
    <property type="molecule type" value="Genomic_DNA"/>
</dbReference>